<dbReference type="Proteomes" id="UP000507470">
    <property type="component" value="Unassembled WGS sequence"/>
</dbReference>
<keyword evidence="2" id="KW-1185">Reference proteome</keyword>
<name>A0A6J8ES71_MYTCO</name>
<sequence length="174" mass="20230">MSQHSCMPQEEETKDPSGVKHLVLERLSVSGFDITELRTSSPECGKLRKQQIEKLQEIFLQYPDLALFDISVPRLSLQKKMCNNEYFVNTTDLTANHEDIQANDDLFTDEIEDRYNTNNINLTQSITDSQSNDDDMYRIIKTQFGQLDRYYFKNELLQNTDTDDLNLSEAPYLS</sequence>
<evidence type="ECO:0000313" key="2">
    <source>
        <dbReference type="Proteomes" id="UP000507470"/>
    </source>
</evidence>
<gene>
    <name evidence="1" type="ORF">MCOR_54577</name>
</gene>
<reference evidence="1 2" key="1">
    <citation type="submission" date="2020-06" db="EMBL/GenBank/DDBJ databases">
        <authorList>
            <person name="Li R."/>
            <person name="Bekaert M."/>
        </authorList>
    </citation>
    <scope>NUCLEOTIDE SEQUENCE [LARGE SCALE GENOMIC DNA]</scope>
    <source>
        <strain evidence="2">wild</strain>
    </source>
</reference>
<dbReference type="EMBL" id="CACVKT020009620">
    <property type="protein sequence ID" value="CAC5422532.1"/>
    <property type="molecule type" value="Genomic_DNA"/>
</dbReference>
<organism evidence="1 2">
    <name type="scientific">Mytilus coruscus</name>
    <name type="common">Sea mussel</name>
    <dbReference type="NCBI Taxonomy" id="42192"/>
    <lineage>
        <taxon>Eukaryota</taxon>
        <taxon>Metazoa</taxon>
        <taxon>Spiralia</taxon>
        <taxon>Lophotrochozoa</taxon>
        <taxon>Mollusca</taxon>
        <taxon>Bivalvia</taxon>
        <taxon>Autobranchia</taxon>
        <taxon>Pteriomorphia</taxon>
        <taxon>Mytilida</taxon>
        <taxon>Mytiloidea</taxon>
        <taxon>Mytilidae</taxon>
        <taxon>Mytilinae</taxon>
        <taxon>Mytilus</taxon>
    </lineage>
</organism>
<dbReference type="AlphaFoldDB" id="A0A6J8ES71"/>
<protein>
    <submittedName>
        <fullName evidence="1">Uncharacterized protein</fullName>
    </submittedName>
</protein>
<accession>A0A6J8ES71</accession>
<evidence type="ECO:0000313" key="1">
    <source>
        <dbReference type="EMBL" id="CAC5422532.1"/>
    </source>
</evidence>
<proteinExistence type="predicted"/>